<evidence type="ECO:0000313" key="1">
    <source>
        <dbReference type="EMBL" id="MDV0441651.1"/>
    </source>
</evidence>
<proteinExistence type="predicted"/>
<dbReference type="AlphaFoldDB" id="A0AAE4S9X0"/>
<sequence length="125" mass="14314">MNAEKYFSICLLLFVVLATFTAGCIQLPDRGDAYLKNISEYVIIQADRLNVTLSDEEINRIADEIAEKYADTYNTKREGWYSIDHNDLHITIGRAFGLSNREITSYIEEINRRDAIAYHHPPVTG</sequence>
<evidence type="ECO:0000313" key="2">
    <source>
        <dbReference type="Proteomes" id="UP001273136"/>
    </source>
</evidence>
<accession>A0AAE4S9X0</accession>
<reference evidence="1" key="1">
    <citation type="submission" date="2023-06" db="EMBL/GenBank/DDBJ databases">
        <title>Genome sequence of Methancorpusculaceae sp. Ag1.</title>
        <authorList>
            <person name="Protasov E."/>
            <person name="Platt K."/>
            <person name="Poehlein A."/>
            <person name="Daniel R."/>
            <person name="Brune A."/>
        </authorList>
    </citation>
    <scope>NUCLEOTIDE SEQUENCE</scope>
    <source>
        <strain evidence="1">Ag1</strain>
    </source>
</reference>
<dbReference type="EMBL" id="JAWDKA010000004">
    <property type="protein sequence ID" value="MDV0441651.1"/>
    <property type="molecule type" value="Genomic_DNA"/>
</dbReference>
<dbReference type="RefSeq" id="WP_338094055.1">
    <property type="nucleotide sequence ID" value="NZ_JAWDKA010000004.1"/>
</dbReference>
<keyword evidence="2" id="KW-1185">Reference proteome</keyword>
<comment type="caution">
    <text evidence="1">The sequence shown here is derived from an EMBL/GenBank/DDBJ whole genome shotgun (WGS) entry which is preliminary data.</text>
</comment>
<dbReference type="Proteomes" id="UP001273136">
    <property type="component" value="Unassembled WGS sequence"/>
</dbReference>
<name>A0AAE4S9X0_9EURY</name>
<gene>
    <name evidence="1" type="ORF">McpAg1_08590</name>
</gene>
<protein>
    <submittedName>
        <fullName evidence="1">Uncharacterized protein</fullName>
    </submittedName>
</protein>
<dbReference type="PROSITE" id="PS51257">
    <property type="entry name" value="PROKAR_LIPOPROTEIN"/>
    <property type="match status" value="1"/>
</dbReference>
<organism evidence="1 2">
    <name type="scientific">Methanorbis furvi</name>
    <dbReference type="NCBI Taxonomy" id="3028299"/>
    <lineage>
        <taxon>Archaea</taxon>
        <taxon>Methanobacteriati</taxon>
        <taxon>Methanobacteriota</taxon>
        <taxon>Stenosarchaea group</taxon>
        <taxon>Methanomicrobia</taxon>
        <taxon>Methanomicrobiales</taxon>
        <taxon>Methanocorpusculaceae</taxon>
        <taxon>Methanorbis</taxon>
    </lineage>
</organism>